<evidence type="ECO:0000313" key="1">
    <source>
        <dbReference type="EMBL" id="KAJ9060057.1"/>
    </source>
</evidence>
<dbReference type="EMBL" id="QTSX02005270">
    <property type="protein sequence ID" value="KAJ9060057.1"/>
    <property type="molecule type" value="Genomic_DNA"/>
</dbReference>
<sequence>MEWPANKVREAYFTYFAEHGHTFVPSSPTIPHDDPTLLFANAGMRSGVRVVYYGQSHCTKNYGPLELLYIKKLLYKPIFLGTADPTTDFGKLKRAYNAQKCIRAGGKHNDLDDVGKDVYHHTFFEMLGNWSFGDYFKKEALTMGWDLLTKVYKLPSERLYVTYYGGDPEKGLEPDNETRALWLELGLDASRILPFGNKENFWEMGDQGPCGPCSEIHFDRIGGRDASALVNLDDPDVLEIWNLVFIQFNREADGSLRPLPNKHVDTGMGLERLVSVMQNKTSNYDTDIFMPIFGRIQELTGARTYTGHVGDADTDGIDMAYRVIADHVRTLLFAISDGGVPSNEGRGYVLRRILRRGCRYARRKFGVTIGTFFASIVDTVVSAMGEVYPEITKKVDDVKAILNEEEESFSRTLDRGERLFESCLTAAQSTGSRVISGADAWRLYDTFGFPLDLTHLMAEERGFQVDQEQFNKEQEKAKELSRKGRGSAKQASRAVILDVHDIAMVDGASVVKTYDEPKYTKEVITAKVCGLFLNHELHSRLDRGETDEEGLGRPFGVLLDQTNFYAESGGQEYDTGLLTVGNEAEFVVENVQAYGGFVLHTGHLTFGSLEVGQTVTASYDSVRRAALARNHTGTHILNLALRNVLQSEAGDQRGSLVAPEKLRFDFNCKGALTTKQLQDVEAQCNEVIKKDLEVHSQEVGLAQGKEINGLRAVFGEVYPDPVRVVVVGPKVSEVLADASNPKWQEYSVEFCGGTHVSSTKKIGGLVLLEESSVAKGVRRIVALTGSEAKVAQDLAVKFKSTLSTLDTLKGADLKTALKSIGKELDAIPISAPLKAQFRERFNSAKKVFDDADKAAKLSQVKEALDAVKEKLNSTSEPLVVEILQVGSNSKAIVGAITHAKTAASHAVYLFSADESAGRVTHQCYVPPSLIKKGLKASEWAGVVADIVGGKKGGKEESAQGSGSEVSRIKEAAQAASDYAKKLL</sequence>
<gene>
    <name evidence="1" type="primary">ALA1_7</name>
    <name evidence="1" type="ORF">DSO57_1034961</name>
</gene>
<reference evidence="1" key="1">
    <citation type="submission" date="2022-04" db="EMBL/GenBank/DDBJ databases">
        <title>Genome of the entomopathogenic fungus Entomophthora muscae.</title>
        <authorList>
            <person name="Elya C."/>
            <person name="Lovett B.R."/>
            <person name="Lee E."/>
            <person name="Macias A.M."/>
            <person name="Hajek A.E."/>
            <person name="De Bivort B.L."/>
            <person name="Kasson M.T."/>
            <person name="De Fine Licht H.H."/>
            <person name="Stajich J.E."/>
        </authorList>
    </citation>
    <scope>NUCLEOTIDE SEQUENCE</scope>
    <source>
        <strain evidence="1">Berkeley</strain>
    </source>
</reference>
<dbReference type="EC" id="6.1.1.7" evidence="1"/>
<name>A0ACC2SCP1_9FUNG</name>
<comment type="caution">
    <text evidence="1">The sequence shown here is derived from an EMBL/GenBank/DDBJ whole genome shotgun (WGS) entry which is preliminary data.</text>
</comment>
<dbReference type="Proteomes" id="UP001165960">
    <property type="component" value="Unassembled WGS sequence"/>
</dbReference>
<keyword evidence="1" id="KW-0436">Ligase</keyword>
<protein>
    <submittedName>
        <fullName evidence="1">Alanine--tRNA ligase</fullName>
        <ecNumber evidence="1">6.1.1.7</ecNumber>
    </submittedName>
</protein>
<keyword evidence="2" id="KW-1185">Reference proteome</keyword>
<organism evidence="1 2">
    <name type="scientific">Entomophthora muscae</name>
    <dbReference type="NCBI Taxonomy" id="34485"/>
    <lineage>
        <taxon>Eukaryota</taxon>
        <taxon>Fungi</taxon>
        <taxon>Fungi incertae sedis</taxon>
        <taxon>Zoopagomycota</taxon>
        <taxon>Entomophthoromycotina</taxon>
        <taxon>Entomophthoromycetes</taxon>
        <taxon>Entomophthorales</taxon>
        <taxon>Entomophthoraceae</taxon>
        <taxon>Entomophthora</taxon>
    </lineage>
</organism>
<evidence type="ECO:0000313" key="2">
    <source>
        <dbReference type="Proteomes" id="UP001165960"/>
    </source>
</evidence>
<proteinExistence type="predicted"/>
<accession>A0ACC2SCP1</accession>